<keyword evidence="8" id="KW-1185">Reference proteome</keyword>
<evidence type="ECO:0000313" key="7">
    <source>
        <dbReference type="EMBL" id="KAL1839620.1"/>
    </source>
</evidence>
<name>A0ABR3VDB3_HUMIN</name>
<dbReference type="PROSITE" id="PS50127">
    <property type="entry name" value="UBC_2"/>
    <property type="match status" value="1"/>
</dbReference>
<dbReference type="Pfam" id="PF00179">
    <property type="entry name" value="UQ_con"/>
    <property type="match status" value="1"/>
</dbReference>
<proteinExistence type="predicted"/>
<feature type="region of interest" description="Disordered" evidence="5">
    <location>
        <begin position="929"/>
        <end position="998"/>
    </location>
</feature>
<evidence type="ECO:0000313" key="8">
    <source>
        <dbReference type="Proteomes" id="UP001583172"/>
    </source>
</evidence>
<dbReference type="PANTHER" id="PTHR21328">
    <property type="entry name" value="POLY ADP-RIBOSE POLYMERASE FAMILY, MEMBER PARP"/>
    <property type="match status" value="1"/>
</dbReference>
<dbReference type="SMART" id="SM00212">
    <property type="entry name" value="UBCc"/>
    <property type="match status" value="1"/>
</dbReference>
<reference evidence="7 8" key="1">
    <citation type="journal article" date="2024" name="Commun. Biol.">
        <title>Comparative genomic analysis of thermophilic fungi reveals convergent evolutionary adaptations and gene losses.</title>
        <authorList>
            <person name="Steindorff A.S."/>
            <person name="Aguilar-Pontes M.V."/>
            <person name="Robinson A.J."/>
            <person name="Andreopoulos B."/>
            <person name="LaButti K."/>
            <person name="Kuo A."/>
            <person name="Mondo S."/>
            <person name="Riley R."/>
            <person name="Otillar R."/>
            <person name="Haridas S."/>
            <person name="Lipzen A."/>
            <person name="Grimwood J."/>
            <person name="Schmutz J."/>
            <person name="Clum A."/>
            <person name="Reid I.D."/>
            <person name="Moisan M.C."/>
            <person name="Butler G."/>
            <person name="Nguyen T.T.M."/>
            <person name="Dewar K."/>
            <person name="Conant G."/>
            <person name="Drula E."/>
            <person name="Henrissat B."/>
            <person name="Hansel C."/>
            <person name="Singer S."/>
            <person name="Hutchinson M.I."/>
            <person name="de Vries R.P."/>
            <person name="Natvig D.O."/>
            <person name="Powell A.J."/>
            <person name="Tsang A."/>
            <person name="Grigoriev I.V."/>
        </authorList>
    </citation>
    <scope>NUCLEOTIDE SEQUENCE [LARGE SCALE GENOMIC DNA]</scope>
    <source>
        <strain evidence="7 8">CBS 620.91</strain>
    </source>
</reference>
<dbReference type="CDD" id="cd23802">
    <property type="entry name" value="UBCc_UBE2Q"/>
    <property type="match status" value="1"/>
</dbReference>
<dbReference type="InterPro" id="IPR000608">
    <property type="entry name" value="UBC"/>
</dbReference>
<dbReference type="InterPro" id="IPR051838">
    <property type="entry name" value="ARTD_PARP"/>
</dbReference>
<keyword evidence="1" id="KW-0328">Glycosyltransferase</keyword>
<dbReference type="Gene3D" id="3.10.110.10">
    <property type="entry name" value="Ubiquitin Conjugating Enzyme"/>
    <property type="match status" value="1"/>
</dbReference>
<dbReference type="Gene3D" id="3.90.228.10">
    <property type="match status" value="1"/>
</dbReference>
<evidence type="ECO:0000256" key="1">
    <source>
        <dbReference type="ARBA" id="ARBA00022676"/>
    </source>
</evidence>
<feature type="region of interest" description="Disordered" evidence="5">
    <location>
        <begin position="351"/>
        <end position="375"/>
    </location>
</feature>
<feature type="compositionally biased region" description="Basic and acidic residues" evidence="5">
    <location>
        <begin position="351"/>
        <end position="361"/>
    </location>
</feature>
<keyword evidence="4" id="KW-0520">NAD</keyword>
<organism evidence="7 8">
    <name type="scientific">Humicola insolens</name>
    <name type="common">Soft-rot fungus</name>
    <dbReference type="NCBI Taxonomy" id="85995"/>
    <lineage>
        <taxon>Eukaryota</taxon>
        <taxon>Fungi</taxon>
        <taxon>Dikarya</taxon>
        <taxon>Ascomycota</taxon>
        <taxon>Pezizomycotina</taxon>
        <taxon>Sordariomycetes</taxon>
        <taxon>Sordariomycetidae</taxon>
        <taxon>Sordariales</taxon>
        <taxon>Chaetomiaceae</taxon>
        <taxon>Mycothermus</taxon>
    </lineage>
</organism>
<evidence type="ECO:0000256" key="3">
    <source>
        <dbReference type="ARBA" id="ARBA00022695"/>
    </source>
</evidence>
<dbReference type="SUPFAM" id="SSF56399">
    <property type="entry name" value="ADP-ribosylation"/>
    <property type="match status" value="1"/>
</dbReference>
<dbReference type="EMBL" id="JAZGSY010000148">
    <property type="protein sequence ID" value="KAL1839620.1"/>
    <property type="molecule type" value="Genomic_DNA"/>
</dbReference>
<keyword evidence="2" id="KW-0808">Transferase</keyword>
<dbReference type="InterPro" id="IPR016135">
    <property type="entry name" value="UBQ-conjugating_enzyme/RWD"/>
</dbReference>
<protein>
    <recommendedName>
        <fullName evidence="6">UBC core domain-containing protein</fullName>
    </recommendedName>
</protein>
<evidence type="ECO:0000259" key="6">
    <source>
        <dbReference type="PROSITE" id="PS50127"/>
    </source>
</evidence>
<feature type="domain" description="UBC core" evidence="6">
    <location>
        <begin position="1030"/>
        <end position="1204"/>
    </location>
</feature>
<dbReference type="Proteomes" id="UP001583172">
    <property type="component" value="Unassembled WGS sequence"/>
</dbReference>
<evidence type="ECO:0000256" key="4">
    <source>
        <dbReference type="ARBA" id="ARBA00023027"/>
    </source>
</evidence>
<accession>A0ABR3VDB3</accession>
<gene>
    <name evidence="7" type="ORF">VTJ49DRAFT_1323</name>
</gene>
<feature type="compositionally biased region" description="Low complexity" evidence="5">
    <location>
        <begin position="151"/>
        <end position="165"/>
    </location>
</feature>
<feature type="region of interest" description="Disordered" evidence="5">
    <location>
        <begin position="144"/>
        <end position="165"/>
    </location>
</feature>
<sequence>MGFKNFRADISAAAQLATAGAVPGVQSVKKGDADGEVTIEYHHDSFPKPVRIQALAQNVSEYPDDNTFLLWTDDPEPPQPVVAAIASAQDYLSGLSISSMVTLLAAHLNKAIAGVHGDSVSLSQVDDEDGDDFGAAFDDEYPSDDDEFGLGPSESTPSGPSSVVTGSKELALRRIRRDLRHVRKAGFRVGLLDGFGKTSTSGIVSISVRINKLGLSEQAMEAWNIKPTDYVVLLLRFIGTTYRSLERVLELTAAENDIKFRFGKCNRYKPTISQAASAFVDRSHFSDDDSKPPSPTDGDVVFEKLFISNSMDSFMCQSFISLLKIREEHGLDWEQANEYLLRAAGLFDPSDKLPPKPEKDTAQTSQDGAVAPEAQQVLDPDHLLENGRSQERSFPFIAMQFAMRYFVKCTEYCLKCHRRLDKGFEALRPYVCSDPLCLFQYMAMGLGPSVEHEILTEPYVVDLLVSLCYAATQENPRQQPQHTSTKKTSLPIRTLPVGLRFKVPDMLGGTKTARARLADDCTRLVFDDTGVWDSVNGRLAPAQWIALRKLTGNLSIMQHARILKVDEISKAVTIQMMSTSALPQGPADPVGYIMPPAFARSSGPAVASLLHWFDGEVVDVCPYDTDFDDLDDTRKGVAMRMVLDTLPPILQLEEWLIGHPSRSLRSMERVSPAAMSLLTWIVGSNRSCILQIERSRNIARENLPLTLQGVEKRPDGSVLELARRGRNREHERILGMEGWVQFRFAQGAPDKELRFNRALREVMQRKGTQEHPTFFAWHGSYLGNWHSIIRTGLDFTEIACGRAYGHGVYFSSAYNTSAGYAMHGHPWPNSDLKIDSCMSLVEIINAPDEFVSRNPHFVVAQQDWHQCRYLFARKSQAYGTQATLTTPSIQSSGGPFVKQPPELQVYGVDNRPLHIPVWAMPRRTVASLGASPLRSKRKNPETGSDDDDTDDGLLFLSGDESETDAEVLPTKMPALRASGPQVKQVKTESTDPSPAAAPAPVPLNVTAFQPDAVDLSSIPRLQPPSFATPSATRSLSVEVKKLQEIQSRTPCHELGWHIDFDNLANLYQWIVQLHSFDLSLPLAQDMQAAEMASIVLELRFGPDFPFSPPFVRVIRPRFLPFLEGGGGHVTAGGAMCMELLTASGWSPATSIESLLLQVRLALCSTEPRPARRHPGMKAQATGWKTSSWGRGDYGLGEAMEAYARAVATHGWVMPEKWRVTATGV</sequence>
<dbReference type="Pfam" id="PF00644">
    <property type="entry name" value="PARP"/>
    <property type="match status" value="1"/>
</dbReference>
<dbReference type="SUPFAM" id="SSF54495">
    <property type="entry name" value="UBC-like"/>
    <property type="match status" value="1"/>
</dbReference>
<evidence type="ECO:0000256" key="5">
    <source>
        <dbReference type="SAM" id="MobiDB-lite"/>
    </source>
</evidence>
<keyword evidence="3" id="KW-0548">Nucleotidyltransferase</keyword>
<evidence type="ECO:0000256" key="2">
    <source>
        <dbReference type="ARBA" id="ARBA00022679"/>
    </source>
</evidence>
<comment type="caution">
    <text evidence="7">The sequence shown here is derived from an EMBL/GenBank/DDBJ whole genome shotgun (WGS) entry which is preliminary data.</text>
</comment>
<dbReference type="InterPro" id="IPR012317">
    <property type="entry name" value="Poly(ADP-ribose)pol_cat_dom"/>
</dbReference>